<keyword evidence="1" id="KW-0833">Ubl conjugation pathway</keyword>
<dbReference type="FunFam" id="3.10.110.10:FF:000026">
    <property type="entry name" value="Ubiquitin-conjugating enzyme E2 variant"/>
    <property type="match status" value="1"/>
</dbReference>
<evidence type="ECO:0000259" key="2">
    <source>
        <dbReference type="PROSITE" id="PS50127"/>
    </source>
</evidence>
<dbReference type="EMBL" id="OZ035828">
    <property type="protein sequence ID" value="CAL1608825.1"/>
    <property type="molecule type" value="Genomic_DNA"/>
</dbReference>
<dbReference type="Proteomes" id="UP001497482">
    <property type="component" value="Chromosome 6"/>
</dbReference>
<evidence type="ECO:0000256" key="1">
    <source>
        <dbReference type="ARBA" id="ARBA00022786"/>
    </source>
</evidence>
<dbReference type="InterPro" id="IPR000608">
    <property type="entry name" value="UBC"/>
</dbReference>
<protein>
    <recommendedName>
        <fullName evidence="2">UBC core domain-containing protein</fullName>
    </recommendedName>
</protein>
<dbReference type="SMART" id="SM00212">
    <property type="entry name" value="UBCc"/>
    <property type="match status" value="1"/>
</dbReference>
<accession>A0AAV2M6F9</accession>
<evidence type="ECO:0000313" key="3">
    <source>
        <dbReference type="EMBL" id="CAL1608825.1"/>
    </source>
</evidence>
<dbReference type="AlphaFoldDB" id="A0AAV2M6F9"/>
<dbReference type="Pfam" id="PF00179">
    <property type="entry name" value="UQ_con"/>
    <property type="match status" value="1"/>
</dbReference>
<reference evidence="3 4" key="1">
    <citation type="submission" date="2024-04" db="EMBL/GenBank/DDBJ databases">
        <authorList>
            <person name="Waldvogel A.-M."/>
            <person name="Schoenle A."/>
        </authorList>
    </citation>
    <scope>NUCLEOTIDE SEQUENCE [LARGE SCALE GENOMIC DNA]</scope>
</reference>
<evidence type="ECO:0000313" key="4">
    <source>
        <dbReference type="Proteomes" id="UP001497482"/>
    </source>
</evidence>
<gene>
    <name evidence="3" type="ORF">KC01_LOCUS35683</name>
</gene>
<dbReference type="PANTHER" id="PTHR24068">
    <property type="entry name" value="UBIQUITIN-CONJUGATING ENZYME E2"/>
    <property type="match status" value="1"/>
</dbReference>
<dbReference type="CDD" id="cd23807">
    <property type="entry name" value="UEV_UBE2V"/>
    <property type="match status" value="1"/>
</dbReference>
<name>A0AAV2M6F9_KNICA</name>
<keyword evidence="4" id="KW-1185">Reference proteome</keyword>
<dbReference type="Gene3D" id="3.10.110.10">
    <property type="entry name" value="Ubiquitin Conjugating Enzyme"/>
    <property type="match status" value="1"/>
</dbReference>
<organism evidence="3 4">
    <name type="scientific">Knipowitschia caucasica</name>
    <name type="common">Caucasian dwarf goby</name>
    <name type="synonym">Pomatoschistus caucasicus</name>
    <dbReference type="NCBI Taxonomy" id="637954"/>
    <lineage>
        <taxon>Eukaryota</taxon>
        <taxon>Metazoa</taxon>
        <taxon>Chordata</taxon>
        <taxon>Craniata</taxon>
        <taxon>Vertebrata</taxon>
        <taxon>Euteleostomi</taxon>
        <taxon>Actinopterygii</taxon>
        <taxon>Neopterygii</taxon>
        <taxon>Teleostei</taxon>
        <taxon>Neoteleostei</taxon>
        <taxon>Acanthomorphata</taxon>
        <taxon>Gobiaria</taxon>
        <taxon>Gobiiformes</taxon>
        <taxon>Gobioidei</taxon>
        <taxon>Gobiidae</taxon>
        <taxon>Gobiinae</taxon>
        <taxon>Knipowitschia</taxon>
    </lineage>
</organism>
<proteinExistence type="predicted"/>
<sequence length="147" mass="16417">MAACTGSGVVVPRSFRLLEELDEGQKGFGDGTVSWGLADDEDRTLTYWTGVIFGPPKTSFENRIYSLKLECGPKYPEQPPVVRFITQINMNGVHRSTGAVDAKAVPSLSRWKNSYYIRTVLKELRHNMMAKENCKLSQPPEGLVYSS</sequence>
<dbReference type="InterPro" id="IPR016135">
    <property type="entry name" value="UBQ-conjugating_enzyme/RWD"/>
</dbReference>
<dbReference type="PROSITE" id="PS50127">
    <property type="entry name" value="UBC_2"/>
    <property type="match status" value="1"/>
</dbReference>
<feature type="domain" description="UBC core" evidence="2">
    <location>
        <begin position="12"/>
        <end position="147"/>
    </location>
</feature>
<dbReference type="SUPFAM" id="SSF54495">
    <property type="entry name" value="UBC-like"/>
    <property type="match status" value="1"/>
</dbReference>